<dbReference type="NCBIfam" id="TIGR03763">
    <property type="entry name" value="cyanoexo_CrtA"/>
    <property type="match status" value="1"/>
</dbReference>
<proteinExistence type="predicted"/>
<feature type="transmembrane region" description="Helical" evidence="8">
    <location>
        <begin position="126"/>
        <end position="143"/>
    </location>
</feature>
<dbReference type="STRING" id="329726.AM1_4489"/>
<dbReference type="NCBIfam" id="TIGR04178">
    <property type="entry name" value="exo_archaeo"/>
    <property type="match status" value="1"/>
</dbReference>
<feature type="transmembrane region" description="Helical" evidence="8">
    <location>
        <begin position="44"/>
        <end position="62"/>
    </location>
</feature>
<dbReference type="AlphaFoldDB" id="B0CG19"/>
<dbReference type="OrthoDB" id="461510at2"/>
<dbReference type="Proteomes" id="UP000000268">
    <property type="component" value="Chromosome"/>
</dbReference>
<dbReference type="eggNOG" id="ENOG502ZA1F">
    <property type="taxonomic scope" value="Bacteria"/>
</dbReference>
<dbReference type="GO" id="GO:0006508">
    <property type="term" value="P:proteolysis"/>
    <property type="evidence" value="ECO:0007669"/>
    <property type="project" value="UniProtKB-KW"/>
</dbReference>
<comment type="subcellular location">
    <subcellularLocation>
        <location evidence="1">Cell membrane</location>
        <topology evidence="1">Multi-pass membrane protein</topology>
    </subcellularLocation>
</comment>
<accession>B0CG19</accession>
<dbReference type="GO" id="GO:0005886">
    <property type="term" value="C:plasma membrane"/>
    <property type="evidence" value="ECO:0007669"/>
    <property type="project" value="UniProtKB-SubCell"/>
</dbReference>
<keyword evidence="5" id="KW-0378">Hydrolase</keyword>
<keyword evidence="2" id="KW-1003">Cell membrane</keyword>
<organism evidence="9 10">
    <name type="scientific">Acaryochloris marina (strain MBIC 11017)</name>
    <dbReference type="NCBI Taxonomy" id="329726"/>
    <lineage>
        <taxon>Bacteria</taxon>
        <taxon>Bacillati</taxon>
        <taxon>Cyanobacteriota</taxon>
        <taxon>Cyanophyceae</taxon>
        <taxon>Acaryochloridales</taxon>
        <taxon>Acaryochloridaceae</taxon>
        <taxon>Acaryochloris</taxon>
    </lineage>
</organism>
<dbReference type="GO" id="GO:0008233">
    <property type="term" value="F:peptidase activity"/>
    <property type="evidence" value="ECO:0007669"/>
    <property type="project" value="UniProtKB-KW"/>
</dbReference>
<evidence type="ECO:0000313" key="10">
    <source>
        <dbReference type="Proteomes" id="UP000000268"/>
    </source>
</evidence>
<evidence type="ECO:0000256" key="1">
    <source>
        <dbReference type="ARBA" id="ARBA00004651"/>
    </source>
</evidence>
<keyword evidence="3" id="KW-0645">Protease</keyword>
<evidence type="ECO:0000256" key="8">
    <source>
        <dbReference type="SAM" id="Phobius"/>
    </source>
</evidence>
<evidence type="ECO:0000256" key="7">
    <source>
        <dbReference type="ARBA" id="ARBA00023136"/>
    </source>
</evidence>
<dbReference type="InterPro" id="IPR026392">
    <property type="entry name" value="Exo/Archaeosortase_dom"/>
</dbReference>
<name>B0CG19_ACAM1</name>
<dbReference type="EMBL" id="CP000828">
    <property type="protein sequence ID" value="ABW29466.1"/>
    <property type="molecule type" value="Genomic_DNA"/>
</dbReference>
<protein>
    <submittedName>
        <fullName evidence="9">Eight transmembrane protein EpsH, putative</fullName>
    </submittedName>
</protein>
<evidence type="ECO:0000256" key="6">
    <source>
        <dbReference type="ARBA" id="ARBA00022989"/>
    </source>
</evidence>
<dbReference type="Pfam" id="PF09721">
    <property type="entry name" value="Exosortase_EpsH"/>
    <property type="match status" value="1"/>
</dbReference>
<dbReference type="KEGG" id="amr:AM1_4489"/>
<evidence type="ECO:0000313" key="9">
    <source>
        <dbReference type="EMBL" id="ABW29466.1"/>
    </source>
</evidence>
<dbReference type="InterPro" id="IPR022505">
    <property type="entry name" value="Exosortase_cyanobac"/>
</dbReference>
<keyword evidence="10" id="KW-1185">Reference proteome</keyword>
<feature type="transmembrane region" description="Helical" evidence="8">
    <location>
        <begin position="213"/>
        <end position="236"/>
    </location>
</feature>
<feature type="transmembrane region" description="Helical" evidence="8">
    <location>
        <begin position="102"/>
        <end position="120"/>
    </location>
</feature>
<feature type="transmembrane region" description="Helical" evidence="8">
    <location>
        <begin position="251"/>
        <end position="270"/>
    </location>
</feature>
<keyword evidence="4 8" id="KW-0812">Transmembrane</keyword>
<dbReference type="InterPro" id="IPR019127">
    <property type="entry name" value="Exosortase"/>
</dbReference>
<evidence type="ECO:0000256" key="5">
    <source>
        <dbReference type="ARBA" id="ARBA00022801"/>
    </source>
</evidence>
<gene>
    <name evidence="9" type="primary">epsH</name>
    <name evidence="9" type="ordered locus">AM1_4489</name>
</gene>
<feature type="transmembrane region" description="Helical" evidence="8">
    <location>
        <begin position="20"/>
        <end position="37"/>
    </location>
</feature>
<dbReference type="HOGENOM" id="CLU_077354_0_0_3"/>
<evidence type="ECO:0000256" key="3">
    <source>
        <dbReference type="ARBA" id="ARBA00022670"/>
    </source>
</evidence>
<evidence type="ECO:0000256" key="2">
    <source>
        <dbReference type="ARBA" id="ARBA00022475"/>
    </source>
</evidence>
<sequence length="279" mass="30938">MAAHPEAVMSLAQSQKGAKTWLIAIGMTQILLHLLFIRRSQYPYLLPASSIFWAATAMQLYTQRHHLSLRDHRAIWGGLLLLAGVVYRGLHTFESDYFLRLYPLLVLVSLSLLASGVQGLAQYQGAFYLLGFFAMPWELLYLLDFTTWTTQLSTMLLRLMGFAVHQQGFTIALPGGAIEVYNGCSGVRSITQLLGLAWIYVTLTATQGRQKYLILLGAVSIGFFANGCRVALLAILSSQPDTLHYWHQGDGSLLFSLLAVLLLGLLLLSLPTRQGRFSS</sequence>
<evidence type="ECO:0000256" key="4">
    <source>
        <dbReference type="ARBA" id="ARBA00022692"/>
    </source>
</evidence>
<keyword evidence="6 8" id="KW-1133">Transmembrane helix</keyword>
<keyword evidence="7 8" id="KW-0472">Membrane</keyword>
<reference evidence="9 10" key="1">
    <citation type="journal article" date="2008" name="Proc. Natl. Acad. Sci. U.S.A.">
        <title>Niche adaptation and genome expansion in the chlorophyll d-producing cyanobacterium Acaryochloris marina.</title>
        <authorList>
            <person name="Swingley W.D."/>
            <person name="Chen M."/>
            <person name="Cheung P.C."/>
            <person name="Conrad A.L."/>
            <person name="Dejesa L.C."/>
            <person name="Hao J."/>
            <person name="Honchak B.M."/>
            <person name="Karbach L.E."/>
            <person name="Kurdoglu A."/>
            <person name="Lahiri S."/>
            <person name="Mastrian S.D."/>
            <person name="Miyashita H."/>
            <person name="Page L."/>
            <person name="Ramakrishna P."/>
            <person name="Satoh S."/>
            <person name="Sattley W.M."/>
            <person name="Shimada Y."/>
            <person name="Taylor H.L."/>
            <person name="Tomo T."/>
            <person name="Tsuchiya T."/>
            <person name="Wang Z.T."/>
            <person name="Raymond J."/>
            <person name="Mimuro M."/>
            <person name="Blankenship R.E."/>
            <person name="Touchman J.W."/>
        </authorList>
    </citation>
    <scope>NUCLEOTIDE SEQUENCE [LARGE SCALE GENOMIC DNA]</scope>
    <source>
        <strain evidence="10">MBIC 11017</strain>
    </source>
</reference>
<feature type="transmembrane region" description="Helical" evidence="8">
    <location>
        <begin position="74"/>
        <end position="90"/>
    </location>
</feature>